<dbReference type="AlphaFoldDB" id="A0A0E9TGG2"/>
<accession>A0A0E9TGG2</accession>
<dbReference type="EMBL" id="GBXM01045418">
    <property type="protein sequence ID" value="JAH63159.1"/>
    <property type="molecule type" value="Transcribed_RNA"/>
</dbReference>
<name>A0A0E9TGG2_ANGAN</name>
<reference evidence="1" key="2">
    <citation type="journal article" date="2015" name="Fish Shellfish Immunol.">
        <title>Early steps in the European eel (Anguilla anguilla)-Vibrio vulnificus interaction in the gills: Role of the RtxA13 toxin.</title>
        <authorList>
            <person name="Callol A."/>
            <person name="Pajuelo D."/>
            <person name="Ebbesson L."/>
            <person name="Teles M."/>
            <person name="MacKenzie S."/>
            <person name="Amaro C."/>
        </authorList>
    </citation>
    <scope>NUCLEOTIDE SEQUENCE</scope>
</reference>
<sequence>MQLSPVAEIFCPTWRLLRSSGSVTS</sequence>
<evidence type="ECO:0000313" key="1">
    <source>
        <dbReference type="EMBL" id="JAH52696.1"/>
    </source>
</evidence>
<organism evidence="1">
    <name type="scientific">Anguilla anguilla</name>
    <name type="common">European freshwater eel</name>
    <name type="synonym">Muraena anguilla</name>
    <dbReference type="NCBI Taxonomy" id="7936"/>
    <lineage>
        <taxon>Eukaryota</taxon>
        <taxon>Metazoa</taxon>
        <taxon>Chordata</taxon>
        <taxon>Craniata</taxon>
        <taxon>Vertebrata</taxon>
        <taxon>Euteleostomi</taxon>
        <taxon>Actinopterygii</taxon>
        <taxon>Neopterygii</taxon>
        <taxon>Teleostei</taxon>
        <taxon>Anguilliformes</taxon>
        <taxon>Anguillidae</taxon>
        <taxon>Anguilla</taxon>
    </lineage>
</organism>
<dbReference type="EMBL" id="GBXM01055881">
    <property type="protein sequence ID" value="JAH52696.1"/>
    <property type="molecule type" value="Transcribed_RNA"/>
</dbReference>
<proteinExistence type="predicted"/>
<reference evidence="1" key="1">
    <citation type="submission" date="2014-11" db="EMBL/GenBank/DDBJ databases">
        <authorList>
            <person name="Amaro Gonzalez C."/>
        </authorList>
    </citation>
    <scope>NUCLEOTIDE SEQUENCE</scope>
</reference>
<protein>
    <submittedName>
        <fullName evidence="1">Uncharacterized protein</fullName>
    </submittedName>
</protein>